<dbReference type="RefSeq" id="WP_304513999.1">
    <property type="nucleotide sequence ID" value="NZ_JAOSIK010000007.1"/>
</dbReference>
<evidence type="ECO:0000256" key="2">
    <source>
        <dbReference type="ARBA" id="ARBA00022478"/>
    </source>
</evidence>
<gene>
    <name evidence="9" type="primary">rpoE</name>
    <name evidence="9" type="ORF">OC725_01175</name>
</gene>
<evidence type="ECO:0000256" key="4">
    <source>
        <dbReference type="ARBA" id="ARBA00022695"/>
    </source>
</evidence>
<keyword evidence="2 9" id="KW-0240">DNA-directed RNA polymerase</keyword>
<protein>
    <recommendedName>
        <fullName evidence="6">RNAP delta factor</fullName>
    </recommendedName>
</protein>
<evidence type="ECO:0000313" key="10">
    <source>
        <dbReference type="Proteomes" id="UP001382955"/>
    </source>
</evidence>
<dbReference type="PROSITE" id="PS51913">
    <property type="entry name" value="HTH_HARE"/>
    <property type="match status" value="1"/>
</dbReference>
<feature type="domain" description="HTH HARE-type" evidence="8">
    <location>
        <begin position="15"/>
        <end position="81"/>
    </location>
</feature>
<evidence type="ECO:0000259" key="8">
    <source>
        <dbReference type="PROSITE" id="PS51913"/>
    </source>
</evidence>
<dbReference type="NCBIfam" id="TIGR04567">
    <property type="entry name" value="RNAP_delt_lowGC"/>
    <property type="match status" value="1"/>
</dbReference>
<dbReference type="Proteomes" id="UP001382955">
    <property type="component" value="Unassembled WGS sequence"/>
</dbReference>
<keyword evidence="3 9" id="KW-0808">Transferase</keyword>
<comment type="caution">
    <text evidence="9">The sequence shown here is derived from an EMBL/GenBank/DDBJ whole genome shotgun (WGS) entry which is preliminary data.</text>
</comment>
<feature type="region of interest" description="Disordered" evidence="7">
    <location>
        <begin position="146"/>
        <end position="178"/>
    </location>
</feature>
<evidence type="ECO:0000256" key="7">
    <source>
        <dbReference type="SAM" id="MobiDB-lite"/>
    </source>
</evidence>
<evidence type="ECO:0000256" key="3">
    <source>
        <dbReference type="ARBA" id="ARBA00022679"/>
    </source>
</evidence>
<sequence>MINEKSNNQNYPTEYSMLELALDILQKNQKPMSIYQLIEQVFQVKKTEDLKFEGFLQLYLDIVTSGLFVFHGEDLWGIKTDNLDLWDKEYYVDEDKSDIDPEALDLKYSNNLDDDFRLENDSDFISTDETADREILVDIDDAVLEDDETSIRDEGDSSNTEDKNEDINDEYHWSPNES</sequence>
<dbReference type="InterPro" id="IPR007759">
    <property type="entry name" value="Asxl_HARE-HTH"/>
</dbReference>
<name>A0ABU8ZSH8_9MOLU</name>
<keyword evidence="4 9" id="KW-0548">Nucleotidyltransferase</keyword>
<comment type="similarity">
    <text evidence="1">Belongs to the RpoE family.</text>
</comment>
<dbReference type="InterPro" id="IPR029757">
    <property type="entry name" value="RpoE"/>
</dbReference>
<evidence type="ECO:0000256" key="5">
    <source>
        <dbReference type="ARBA" id="ARBA00023163"/>
    </source>
</evidence>
<keyword evidence="10" id="KW-1185">Reference proteome</keyword>
<evidence type="ECO:0000256" key="1">
    <source>
        <dbReference type="ARBA" id="ARBA00009828"/>
    </source>
</evidence>
<dbReference type="InterPro" id="IPR038087">
    <property type="entry name" value="RNAP_delta_N_dom_sf"/>
</dbReference>
<dbReference type="EMBL" id="JAOSIK010000007">
    <property type="protein sequence ID" value="MEK0311882.1"/>
    <property type="molecule type" value="Genomic_DNA"/>
</dbReference>
<evidence type="ECO:0000313" key="9">
    <source>
        <dbReference type="EMBL" id="MEK0311882.1"/>
    </source>
</evidence>
<organism evidence="9 10">
    <name type="scientific">Candidatus Phytoplasma fabacearum</name>
    <dbReference type="NCBI Taxonomy" id="2982628"/>
    <lineage>
        <taxon>Bacteria</taxon>
        <taxon>Bacillati</taxon>
        <taxon>Mycoplasmatota</taxon>
        <taxon>Mollicutes</taxon>
        <taxon>Acholeplasmatales</taxon>
        <taxon>Acholeplasmataceae</taxon>
        <taxon>Candidatus Phytoplasma</taxon>
        <taxon>16SrII (Peanut WB group)</taxon>
    </lineage>
</organism>
<evidence type="ECO:0000256" key="6">
    <source>
        <dbReference type="ARBA" id="ARBA00031937"/>
    </source>
</evidence>
<dbReference type="Gene3D" id="1.10.10.1250">
    <property type="entry name" value="RNA polymerase, subunit delta, N-terminal domain"/>
    <property type="match status" value="1"/>
</dbReference>
<dbReference type="GO" id="GO:0003899">
    <property type="term" value="F:DNA-directed RNA polymerase activity"/>
    <property type="evidence" value="ECO:0007669"/>
    <property type="project" value="UniProtKB-EC"/>
</dbReference>
<proteinExistence type="inferred from homology"/>
<accession>A0ABU8ZSH8</accession>
<reference evidence="9 10" key="1">
    <citation type="journal article" date="2023" name="Int. J. Syst. Evol. Microbiol.">
        <title>The observation of taxonomic boundaries for the 16SrII and 16SrXXV phytoplasmas using genome-based delimitation.</title>
        <authorList>
            <person name="Rodrigues Jardim B."/>
            <person name="Tran-Nguyen L.T.T."/>
            <person name="Gambley C."/>
            <person name="Al-Sadi A.M."/>
            <person name="Al-Subhi A.M."/>
            <person name="Foissac X."/>
            <person name="Salar P."/>
            <person name="Cai H."/>
            <person name="Yang J.Y."/>
            <person name="Davis R."/>
            <person name="Jones L."/>
            <person name="Rodoni B."/>
            <person name="Constable F.E."/>
        </authorList>
    </citation>
    <scope>NUCLEOTIDE SEQUENCE [LARGE SCALE GENOMIC DNA]</scope>
    <source>
        <strain evidence="9">BAWM-322</strain>
    </source>
</reference>
<keyword evidence="5" id="KW-0804">Transcription</keyword>
<dbReference type="GO" id="GO:0000428">
    <property type="term" value="C:DNA-directed RNA polymerase complex"/>
    <property type="evidence" value="ECO:0007669"/>
    <property type="project" value="UniProtKB-KW"/>
</dbReference>
<feature type="compositionally biased region" description="Basic and acidic residues" evidence="7">
    <location>
        <begin position="149"/>
        <end position="172"/>
    </location>
</feature>